<accession>A0A834R3B1</accession>
<keyword evidence="2" id="KW-0690">Ribosome biogenesis</keyword>
<dbReference type="SUPFAM" id="SSF117289">
    <property type="entry name" value="Nucleoporin domain"/>
    <property type="match status" value="1"/>
</dbReference>
<dbReference type="Pfam" id="PF23769">
    <property type="entry name" value="Beta-prop_WDR75_2nd"/>
    <property type="match status" value="1"/>
</dbReference>
<dbReference type="GO" id="GO:0032040">
    <property type="term" value="C:small-subunit processome"/>
    <property type="evidence" value="ECO:0007669"/>
    <property type="project" value="InterPro"/>
</dbReference>
<dbReference type="Proteomes" id="UP000070412">
    <property type="component" value="Unassembled WGS sequence"/>
</dbReference>
<feature type="domain" description="WD repeat-containing protein 75 second beta-propeller" evidence="9">
    <location>
        <begin position="462"/>
        <end position="706"/>
    </location>
</feature>
<comment type="subcellular location">
    <subcellularLocation>
        <location evidence="1">Nucleus</location>
        <location evidence="1">Nucleolus</location>
    </subcellularLocation>
</comment>
<dbReference type="GO" id="GO:0045943">
    <property type="term" value="P:positive regulation of transcription by RNA polymerase I"/>
    <property type="evidence" value="ECO:0007669"/>
    <property type="project" value="InterPro"/>
</dbReference>
<reference evidence="11" key="3">
    <citation type="submission" date="2022-06" db="UniProtKB">
        <authorList>
            <consortium name="EnsemblMetazoa"/>
        </authorList>
    </citation>
    <scope>IDENTIFICATION</scope>
</reference>
<dbReference type="SMART" id="SM00320">
    <property type="entry name" value="WD40"/>
    <property type="match status" value="5"/>
</dbReference>
<dbReference type="AlphaFoldDB" id="A0A834R3B1"/>
<dbReference type="SUPFAM" id="SSF82171">
    <property type="entry name" value="DPP6 N-terminal domain-like"/>
    <property type="match status" value="1"/>
</dbReference>
<dbReference type="InterPro" id="IPR057644">
    <property type="entry name" value="Beta-prop_WDR75_2nd"/>
</dbReference>
<evidence type="ECO:0000256" key="6">
    <source>
        <dbReference type="ARBA" id="ARBA00023163"/>
    </source>
</evidence>
<dbReference type="EMBL" id="WVUK01000066">
    <property type="protein sequence ID" value="KAF7487956.1"/>
    <property type="molecule type" value="Genomic_DNA"/>
</dbReference>
<dbReference type="InterPro" id="IPR053826">
    <property type="entry name" value="WDR75"/>
</dbReference>
<evidence type="ECO:0000256" key="2">
    <source>
        <dbReference type="ARBA" id="ARBA00022517"/>
    </source>
</evidence>
<keyword evidence="3" id="KW-0698">rRNA processing</keyword>
<dbReference type="PANTHER" id="PTHR44215:SF1">
    <property type="entry name" value="WD REPEAT-CONTAINING PROTEIN 75"/>
    <property type="match status" value="1"/>
</dbReference>
<evidence type="ECO:0000256" key="3">
    <source>
        <dbReference type="ARBA" id="ARBA00022552"/>
    </source>
</evidence>
<name>A0A834R3B1_SARSC</name>
<dbReference type="Gene3D" id="2.130.10.10">
    <property type="entry name" value="YVTN repeat-like/Quinoprotein amine dehydrogenase"/>
    <property type="match status" value="2"/>
</dbReference>
<keyword evidence="7" id="KW-0539">Nucleus</keyword>
<evidence type="ECO:0000256" key="8">
    <source>
        <dbReference type="PROSITE-ProRule" id="PRU00221"/>
    </source>
</evidence>
<proteinExistence type="predicted"/>
<evidence type="ECO:0000313" key="11">
    <source>
        <dbReference type="EnsemblMetazoa" id="KAF7487956.1"/>
    </source>
</evidence>
<organism evidence="10">
    <name type="scientific">Sarcoptes scabiei</name>
    <name type="common">Itch mite</name>
    <name type="synonym">Acarus scabiei</name>
    <dbReference type="NCBI Taxonomy" id="52283"/>
    <lineage>
        <taxon>Eukaryota</taxon>
        <taxon>Metazoa</taxon>
        <taxon>Ecdysozoa</taxon>
        <taxon>Arthropoda</taxon>
        <taxon>Chelicerata</taxon>
        <taxon>Arachnida</taxon>
        <taxon>Acari</taxon>
        <taxon>Acariformes</taxon>
        <taxon>Sarcoptiformes</taxon>
        <taxon>Astigmata</taxon>
        <taxon>Psoroptidia</taxon>
        <taxon>Sarcoptoidea</taxon>
        <taxon>Sarcoptidae</taxon>
        <taxon>Sarcoptinae</taxon>
        <taxon>Sarcoptes</taxon>
    </lineage>
</organism>
<evidence type="ECO:0000256" key="5">
    <source>
        <dbReference type="ARBA" id="ARBA00022737"/>
    </source>
</evidence>
<evidence type="ECO:0000256" key="7">
    <source>
        <dbReference type="ARBA" id="ARBA00023242"/>
    </source>
</evidence>
<evidence type="ECO:0000259" key="9">
    <source>
        <dbReference type="Pfam" id="PF23769"/>
    </source>
</evidence>
<dbReference type="Pfam" id="PF23869">
    <property type="entry name" value="Beta-prop_WDR75_1st"/>
    <property type="match status" value="1"/>
</dbReference>
<keyword evidence="12" id="KW-1185">Reference proteome</keyword>
<sequence>MILIEKNGAEKILPNDEQKTIVEKVEKKMTNSGISTKEIDNLYLKKVGGFDLLFHRPIITKDNKHLFIICGHRIRKYLIENGNFLDEYYFGTTIPIVSIDLINENDDEILVVFENGHIIYWNQEENYQVSKANIQINYPDKKIAFLKRVNDHYYFLIKLLRKHKIRTHLCHCPTNKLDSIIDDSNAFYNADIPASNITFGPKENIKFCAIIHRHLLEIYPLPFKTGLNLKKCHFITKEKHLTSIAFHPHDSIIATGDVIGQIFIWHDIQAVSPSRSILHWHSSAVADLVFAPSGSHLYSVGSEMTLIKWNLVGQHFGQKNLLPRVGTQMKFIVIDHENQFIITSHTDQCLHVIDTQLNGIRTVIEGLSSSSGHLGKLSTGLHYNCRLNCLALNGRVGHIQFYCPIRQKQLFQFDVAEQNLINVAEIGSRNTLKAYKLDQELKRKRTEASIDPELKNFKSQKFYPIEITKLAVSDDGHWLATIELRDDHETFPEIRLKFWLIRKENNGFRLNTTVHLPHQDEVNFILFSSRSSSIRSNDDKSKLTASNDSDLHLISTSNDCTFKIWDLIIDSDNGTKWWNCFRNGSLNNQSIPRQATFSSDSSLVSILFDNTITLWELDSPKTIRFIPRIDAISRSKTELTSKPSTIIFIAFARGKLSHYLIEGYKNSVIVRNVIKKFEIVFQYRQSKAINSIEINQMDHILALISIDSINFLSLQTHQIVCCIDLKSLENFHGNIISSIFVPTQTPIEYRMQQQQFNQIFYCINDRNEIFQAIQTGNDLPFDCEEDCLHVAESEREKKAKLFIEFVEKKITPFTLLRSHQSGHADRSKSVDDSELFNVQQLSKALVDQYFLQIPTHVLPPLNMIEKNFFNSYLDCLHIEDDTVNQESNLNSKMVSDDKEIEKISINNRQDNTNYIDQLKLNESNAKHSEETILVDPIEQNQFYWLKKCLRDLNKDSSEIDPDNKSDDPMD</sequence>
<keyword evidence="5" id="KW-0677">Repeat</keyword>
<keyword evidence="6" id="KW-0804">Transcription</keyword>
<reference evidence="12" key="1">
    <citation type="journal article" date="2020" name="PLoS Negl. Trop. Dis.">
        <title>High-quality nuclear genome for Sarcoptes scabiei-A critical resource for a neglected parasite.</title>
        <authorList>
            <person name="Korhonen P.K."/>
            <person name="Gasser R.B."/>
            <person name="Ma G."/>
            <person name="Wang T."/>
            <person name="Stroehlein A.J."/>
            <person name="Young N.D."/>
            <person name="Ang C.S."/>
            <person name="Fernando D.D."/>
            <person name="Lu H.C."/>
            <person name="Taylor S."/>
            <person name="Reynolds S.L."/>
            <person name="Mofiz E."/>
            <person name="Najaraj S.H."/>
            <person name="Gowda H."/>
            <person name="Madugundu A."/>
            <person name="Renuse S."/>
            <person name="Holt D."/>
            <person name="Pandey A."/>
            <person name="Papenfuss A.T."/>
            <person name="Fischer K."/>
        </authorList>
    </citation>
    <scope>NUCLEOTIDE SEQUENCE [LARGE SCALE GENOMIC DNA]</scope>
</reference>
<keyword evidence="4 8" id="KW-0853">WD repeat</keyword>
<dbReference type="InterPro" id="IPR015943">
    <property type="entry name" value="WD40/YVTN_repeat-like_dom_sf"/>
</dbReference>
<reference evidence="10" key="2">
    <citation type="submission" date="2020-01" db="EMBL/GenBank/DDBJ databases">
        <authorList>
            <person name="Korhonen P.K.K."/>
            <person name="Guangxu M.G."/>
            <person name="Wang T.W."/>
            <person name="Stroehlein A.J.S."/>
            <person name="Young N.D."/>
            <person name="Ang C.-S.A."/>
            <person name="Fernando D.W.F."/>
            <person name="Lu H.L."/>
            <person name="Taylor S.T."/>
            <person name="Ehtesham M.E.M."/>
            <person name="Najaraj S.H.N."/>
            <person name="Harsha G.H.G."/>
            <person name="Madugundu A.M."/>
            <person name="Renuse S.R."/>
            <person name="Holt D.H."/>
            <person name="Pandey A.P."/>
            <person name="Papenfuss A.P."/>
            <person name="Gasser R.B.G."/>
            <person name="Fischer K.F."/>
        </authorList>
    </citation>
    <scope>NUCLEOTIDE SEQUENCE</scope>
    <source>
        <strain evidence="10">SSS_KF_BRIS2020</strain>
    </source>
</reference>
<dbReference type="OrthoDB" id="4096at2759"/>
<evidence type="ECO:0000256" key="4">
    <source>
        <dbReference type="ARBA" id="ARBA00022574"/>
    </source>
</evidence>
<dbReference type="GO" id="GO:0003723">
    <property type="term" value="F:RNA binding"/>
    <property type="evidence" value="ECO:0007669"/>
    <property type="project" value="InterPro"/>
</dbReference>
<dbReference type="EnsemblMetazoa" id="SSS_8764s_mrna">
    <property type="protein sequence ID" value="KAF7487956.1"/>
    <property type="gene ID" value="SSS_8764"/>
</dbReference>
<dbReference type="InterPro" id="IPR001680">
    <property type="entry name" value="WD40_rpt"/>
</dbReference>
<gene>
    <name evidence="10" type="ORF">SSS_8764</name>
</gene>
<evidence type="ECO:0000313" key="12">
    <source>
        <dbReference type="Proteomes" id="UP000070412"/>
    </source>
</evidence>
<evidence type="ECO:0000256" key="1">
    <source>
        <dbReference type="ARBA" id="ARBA00004604"/>
    </source>
</evidence>
<dbReference type="GO" id="GO:0006364">
    <property type="term" value="P:rRNA processing"/>
    <property type="evidence" value="ECO:0007669"/>
    <property type="project" value="UniProtKB-KW"/>
</dbReference>
<feature type="repeat" description="WD" evidence="8">
    <location>
        <begin position="278"/>
        <end position="311"/>
    </location>
</feature>
<protein>
    <submittedName>
        <fullName evidence="10">WD repeat-containing protein 75</fullName>
    </submittedName>
</protein>
<dbReference type="PROSITE" id="PS50082">
    <property type="entry name" value="WD_REPEATS_2"/>
    <property type="match status" value="1"/>
</dbReference>
<dbReference type="GO" id="GO:2000234">
    <property type="term" value="P:positive regulation of rRNA processing"/>
    <property type="evidence" value="ECO:0007669"/>
    <property type="project" value="TreeGrafter"/>
</dbReference>
<dbReference type="PANTHER" id="PTHR44215">
    <property type="entry name" value="WD REPEAT-CONTAINING PROTEIN 75"/>
    <property type="match status" value="1"/>
</dbReference>
<evidence type="ECO:0000313" key="10">
    <source>
        <dbReference type="EMBL" id="KAF7487956.1"/>
    </source>
</evidence>